<sequence length="112" mass="12375">MALLVRCLAARADYEELKEKNGGLELELEDLKGCIIQEHINSFQKCLRQAAFFYKAIDAFDARFDVNKDVIDGELVSEAGSSPEEEANKMAEGLDANIDDVVVMEDADEGTT</sequence>
<evidence type="ECO:0000313" key="2">
    <source>
        <dbReference type="EMBL" id="QCE14581.1"/>
    </source>
</evidence>
<keyword evidence="1" id="KW-0175">Coiled coil</keyword>
<keyword evidence="3" id="KW-1185">Reference proteome</keyword>
<organism evidence="2 3">
    <name type="scientific">Vigna unguiculata</name>
    <name type="common">Cowpea</name>
    <dbReference type="NCBI Taxonomy" id="3917"/>
    <lineage>
        <taxon>Eukaryota</taxon>
        <taxon>Viridiplantae</taxon>
        <taxon>Streptophyta</taxon>
        <taxon>Embryophyta</taxon>
        <taxon>Tracheophyta</taxon>
        <taxon>Spermatophyta</taxon>
        <taxon>Magnoliopsida</taxon>
        <taxon>eudicotyledons</taxon>
        <taxon>Gunneridae</taxon>
        <taxon>Pentapetalae</taxon>
        <taxon>rosids</taxon>
        <taxon>fabids</taxon>
        <taxon>Fabales</taxon>
        <taxon>Fabaceae</taxon>
        <taxon>Papilionoideae</taxon>
        <taxon>50 kb inversion clade</taxon>
        <taxon>NPAAA clade</taxon>
        <taxon>indigoferoid/millettioid clade</taxon>
        <taxon>Phaseoleae</taxon>
        <taxon>Vigna</taxon>
    </lineage>
</organism>
<feature type="coiled-coil region" evidence="1">
    <location>
        <begin position="7"/>
        <end position="34"/>
    </location>
</feature>
<protein>
    <submittedName>
        <fullName evidence="2">Uncharacterized protein</fullName>
    </submittedName>
</protein>
<dbReference type="Proteomes" id="UP000501690">
    <property type="component" value="Linkage Group LG11"/>
</dbReference>
<evidence type="ECO:0000313" key="3">
    <source>
        <dbReference type="Proteomes" id="UP000501690"/>
    </source>
</evidence>
<dbReference type="EMBL" id="CP039355">
    <property type="protein sequence ID" value="QCE14581.1"/>
    <property type="molecule type" value="Genomic_DNA"/>
</dbReference>
<reference evidence="2 3" key="1">
    <citation type="submission" date="2019-04" db="EMBL/GenBank/DDBJ databases">
        <title>An improved genome assembly and genetic linkage map for asparagus bean, Vigna unguiculata ssp. sesquipedialis.</title>
        <authorList>
            <person name="Xia Q."/>
            <person name="Zhang R."/>
            <person name="Dong Y."/>
        </authorList>
    </citation>
    <scope>NUCLEOTIDE SEQUENCE [LARGE SCALE GENOMIC DNA]</scope>
    <source>
        <tissue evidence="2">Leaf</tissue>
    </source>
</reference>
<gene>
    <name evidence="2" type="ORF">DEO72_LG11g1584</name>
</gene>
<proteinExistence type="predicted"/>
<accession>A0A4D6NNR1</accession>
<dbReference type="AlphaFoldDB" id="A0A4D6NNR1"/>
<evidence type="ECO:0000256" key="1">
    <source>
        <dbReference type="SAM" id="Coils"/>
    </source>
</evidence>
<name>A0A4D6NNR1_VIGUN</name>